<evidence type="ECO:0000256" key="5">
    <source>
        <dbReference type="ARBA" id="ARBA00022679"/>
    </source>
</evidence>
<evidence type="ECO:0000313" key="12">
    <source>
        <dbReference type="EMBL" id="TFZ40230.1"/>
    </source>
</evidence>
<reference evidence="12 13" key="1">
    <citation type="submission" date="2019-03" db="EMBL/GenBank/DDBJ databases">
        <title>Draft genome sequence data and analysis of a Fermenting Bacterium, Soehngenia longevitae strain 1933PT, isolated from petroleum reservoir in Azerbaijan.</title>
        <authorList>
            <person name="Grouzdev D.S."/>
            <person name="Bidzhieva S.K."/>
            <person name="Sokolova D.S."/>
            <person name="Tourova T.P."/>
            <person name="Poltaraus A.B."/>
            <person name="Nazina T.N."/>
        </authorList>
    </citation>
    <scope>NUCLEOTIDE SEQUENCE [LARGE SCALE GENOMIC DNA]</scope>
    <source>
        <strain evidence="12 13">1933P</strain>
    </source>
</reference>
<dbReference type="EMBL" id="SRIB01000006">
    <property type="protein sequence ID" value="TFZ40230.1"/>
    <property type="molecule type" value="Genomic_DNA"/>
</dbReference>
<evidence type="ECO:0000256" key="4">
    <source>
        <dbReference type="ARBA" id="ARBA00022642"/>
    </source>
</evidence>
<evidence type="ECO:0000256" key="9">
    <source>
        <dbReference type="ARBA" id="ARBA00023027"/>
    </source>
</evidence>
<dbReference type="GO" id="GO:0009435">
    <property type="term" value="P:NAD+ biosynthetic process"/>
    <property type="evidence" value="ECO:0007669"/>
    <property type="project" value="InterPro"/>
</dbReference>
<dbReference type="SUPFAM" id="SSF48371">
    <property type="entry name" value="ARM repeat"/>
    <property type="match status" value="1"/>
</dbReference>
<dbReference type="GO" id="GO:0004515">
    <property type="term" value="F:nicotinate-nucleotide adenylyltransferase activity"/>
    <property type="evidence" value="ECO:0007669"/>
    <property type="project" value="UniProtKB-EC"/>
</dbReference>
<comment type="pathway">
    <text evidence="2">Cofactor biosynthesis; NAD(+) biosynthesis; deamido-NAD(+) from nicotinate D-ribonucleotide: step 1/1.</text>
</comment>
<dbReference type="SUPFAM" id="SSF52374">
    <property type="entry name" value="Nucleotidylyl transferase"/>
    <property type="match status" value="1"/>
</dbReference>
<evidence type="ECO:0000256" key="6">
    <source>
        <dbReference type="ARBA" id="ARBA00022695"/>
    </source>
</evidence>
<gene>
    <name evidence="12" type="ORF">E4100_05300</name>
</gene>
<comment type="function">
    <text evidence="1">Catalyzes the reversible adenylation of nicotinate mononucleotide (NaMN) to nicotinic acid adenine dinucleotide (NaAD).</text>
</comment>
<dbReference type="Proteomes" id="UP000298381">
    <property type="component" value="Unassembled WGS sequence"/>
</dbReference>
<evidence type="ECO:0000256" key="10">
    <source>
        <dbReference type="ARBA" id="ARBA00048721"/>
    </source>
</evidence>
<protein>
    <recommendedName>
        <fullName evidence="3">nicotinate-nucleotide adenylyltransferase</fullName>
        <ecNumber evidence="3">2.7.7.18</ecNumber>
    </recommendedName>
</protein>
<keyword evidence="9" id="KW-0520">NAD</keyword>
<keyword evidence="5 12" id="KW-0808">Transferase</keyword>
<dbReference type="GO" id="GO:0005524">
    <property type="term" value="F:ATP binding"/>
    <property type="evidence" value="ECO:0007669"/>
    <property type="project" value="UniProtKB-KW"/>
</dbReference>
<keyword evidence="7" id="KW-0547">Nucleotide-binding</keyword>
<dbReference type="PANTHER" id="PTHR39321:SF3">
    <property type="entry name" value="PHOSPHOPANTETHEINE ADENYLYLTRANSFERASE"/>
    <property type="match status" value="1"/>
</dbReference>
<dbReference type="OrthoDB" id="1703792at2"/>
<evidence type="ECO:0000259" key="11">
    <source>
        <dbReference type="Pfam" id="PF01467"/>
    </source>
</evidence>
<organism evidence="12 13">
    <name type="scientific">Soehngenia longivitae</name>
    <dbReference type="NCBI Taxonomy" id="2562294"/>
    <lineage>
        <taxon>Bacteria</taxon>
        <taxon>Bacillati</taxon>
        <taxon>Bacillota</taxon>
        <taxon>Tissierellia</taxon>
        <taxon>Tissierellales</taxon>
        <taxon>Tissierellaceae</taxon>
        <taxon>Soehngenia</taxon>
    </lineage>
</organism>
<dbReference type="InterPro" id="IPR014729">
    <property type="entry name" value="Rossmann-like_a/b/a_fold"/>
</dbReference>
<dbReference type="Pfam" id="PF01467">
    <property type="entry name" value="CTP_transf_like"/>
    <property type="match status" value="1"/>
</dbReference>
<evidence type="ECO:0000256" key="8">
    <source>
        <dbReference type="ARBA" id="ARBA00022840"/>
    </source>
</evidence>
<dbReference type="RefSeq" id="WP_135271003.1">
    <property type="nucleotide sequence ID" value="NZ_SRIB01000006.1"/>
</dbReference>
<dbReference type="Gene3D" id="3.40.50.620">
    <property type="entry name" value="HUPs"/>
    <property type="match status" value="1"/>
</dbReference>
<comment type="caution">
    <text evidence="12">The sequence shown here is derived from an EMBL/GenBank/DDBJ whole genome shotgun (WGS) entry which is preliminary data.</text>
</comment>
<comment type="catalytic activity">
    <reaction evidence="10">
        <text>nicotinate beta-D-ribonucleotide + ATP + H(+) = deamido-NAD(+) + diphosphate</text>
        <dbReference type="Rhea" id="RHEA:22860"/>
        <dbReference type="ChEBI" id="CHEBI:15378"/>
        <dbReference type="ChEBI" id="CHEBI:30616"/>
        <dbReference type="ChEBI" id="CHEBI:33019"/>
        <dbReference type="ChEBI" id="CHEBI:57502"/>
        <dbReference type="ChEBI" id="CHEBI:58437"/>
        <dbReference type="EC" id="2.7.7.18"/>
    </reaction>
</comment>
<dbReference type="PANTHER" id="PTHR39321">
    <property type="entry name" value="NICOTINATE-NUCLEOTIDE ADENYLYLTRANSFERASE-RELATED"/>
    <property type="match status" value="1"/>
</dbReference>
<keyword evidence="13" id="KW-1185">Reference proteome</keyword>
<dbReference type="InterPro" id="IPR016024">
    <property type="entry name" value="ARM-type_fold"/>
</dbReference>
<proteinExistence type="predicted"/>
<keyword evidence="8" id="KW-0067">ATP-binding</keyword>
<evidence type="ECO:0000256" key="3">
    <source>
        <dbReference type="ARBA" id="ARBA00012389"/>
    </source>
</evidence>
<dbReference type="Gene3D" id="1.10.3210.10">
    <property type="entry name" value="Hypothetical protein af1432"/>
    <property type="match status" value="1"/>
</dbReference>
<evidence type="ECO:0000256" key="2">
    <source>
        <dbReference type="ARBA" id="ARBA00005019"/>
    </source>
</evidence>
<dbReference type="SUPFAM" id="SSF109604">
    <property type="entry name" value="HD-domain/PDEase-like"/>
    <property type="match status" value="1"/>
</dbReference>
<keyword evidence="6" id="KW-0548">Nucleotidyltransferase</keyword>
<dbReference type="EC" id="2.7.7.18" evidence="3"/>
<name>A0A4Z0D3A8_9FIRM</name>
<evidence type="ECO:0000313" key="13">
    <source>
        <dbReference type="Proteomes" id="UP000298381"/>
    </source>
</evidence>
<dbReference type="InterPro" id="IPR004821">
    <property type="entry name" value="Cyt_trans-like"/>
</dbReference>
<accession>A0A4Z0D3A8</accession>
<feature type="domain" description="Cytidyltransferase-like" evidence="11">
    <location>
        <begin position="873"/>
        <end position="1035"/>
    </location>
</feature>
<evidence type="ECO:0000256" key="1">
    <source>
        <dbReference type="ARBA" id="ARBA00002324"/>
    </source>
</evidence>
<evidence type="ECO:0000256" key="7">
    <source>
        <dbReference type="ARBA" id="ARBA00022741"/>
    </source>
</evidence>
<keyword evidence="4" id="KW-0662">Pyridine nucleotide biosynthesis</keyword>
<dbReference type="InterPro" id="IPR005248">
    <property type="entry name" value="NadD/NMNAT"/>
</dbReference>
<sequence length="1568" mass="183867">MELPNNLNSIYPDSIIKELIDLKHNNEFNIALFLNKILPYLKRIKDNSMRDWAYELFDYAVFKSFPHKKSNAIDFTMIEVYEITLGFLSYINGNEFLNYDYEKSSDYDKFKKTFLSSYMFEIMQLDMFLYKRNTLEHVMGVKNVAMHIALQLKELGLPIDLNVVLASSLGHDIGKYGVSLHEQERVPYLHYYYTQYWFEKNGMEKIGHIASNHSTWDLELETLPLESLVLIYSDFRVKNVKENNAFNMKILTLDESFEVVLNKLDDLTEQKKKRYEKVFAKLKDFEDYLKFMAVDTTLSGQLGQKKDQYICLLDGNKISKTYKYKSIENNIHLMSNLINEENFLEILETARGEEDWRRLRIYLQILREYSTYLTQRQKEISLRLLKDLLLHKEEDIRKESSEIIGKIVANFDEEYRKELPKDIAIKINYKKSEQIFSSLLDDLLFPDYKIVESQNEWLYNLKTIVKSIFLECKMDYYQIYFDSLSRFYSSSQNLPVLSQFYLTQTISYIPINSLDQNRYDIFIKYLHGNLNSPYETIRISTLDKCIEIIDTVYNESYNEFLRHYLINNSSKSNSNAENYLKFILSEKLKLSPEIKQSLKNSFETDNSDISEIFLENLKTATGWIYKKINIDILYDQVKKNPVETGMHAAIHFCNLLKVSAIEKVRNYSGHTLLSIFPMLSLEQRNDVTIELLRALEMDNYQFTKFIPNYLGRLVLFLPPKELDEIIDDLEDKVKTSEPQTCILLFKTIGIAIENYYNYKNLFFEDIEINSRRLNRLFSLLLIPLSSYKDELKTESLTVISNNIFSSKNMPLQEKRLLFTKYSKKLLTLMDDKIENNYVFYSNAASFNKIYKYILECEYEKLDLSIESFDKIAFFPGAFDPFSLSHRQIAKEIRKLGFEVFLAVDEFSWSKRTEAHQYRRNIINMTVSNEDGIYLFPSDIPINLSNERDLKLLKEVFINKEIYLAVGTDVILNASAYKMNKEILNFSHLIFDRRTSALPNFEEAELADAINKIKGKVIELSLPTQYEDISSTKIREYIDQNRDISKLIDPIAAEYIRNFKLYKREPLYKSLIETKKINVSIYRNLNDELVEYLINSFGSYINKENLLKIRDKLSYRIVVLKESNTSLPLAFSIFYWVRHSRLFEEFKDQNITEYIRENSNGRTAVISCLFSKDNNESYLDMVLNESLSIAINRDYNNCIYYNNIINGNDDLAQKYIELQGFLKTNFKIDDNPMYFVDMNNPISLNLDLENMLKSPYNTESRISNTINLTRNRLKKAIADLYPGNLVIAFSKDMIYSKLIQKVCDTNGVSVIDANKTKLGEKMCVPFGIILNKTLLPNTVTKTLHTEKQFSKDVENFTIRNFPNYLSLKEQCKVIKSFNRPVILVDDILHNGYRLQIVVPNLLEQEVKISKLLVGILSGRGKEIAELMNIDVDSAYFIPNLKLWVNESAQYPFLGGDMIQGEQSNANLLTSVNLLLPYVYPKYIEDSSIQKIYELSKICLENALLIFSEIEKVYQEINEKNLNINTLGEVLFVPRIPDIDQNHYAKNLMKPSDFIKKDLDYLKRLESPYN</sequence>